<reference evidence="12" key="2">
    <citation type="journal article" date="2023" name="Proc. Natl. Acad. Sci. U.S.A.">
        <title>A global phylogenomic analysis of the shiitake genus Lentinula.</title>
        <authorList>
            <person name="Sierra-Patev S."/>
            <person name="Min B."/>
            <person name="Naranjo-Ortiz M."/>
            <person name="Looney B."/>
            <person name="Konkel Z."/>
            <person name="Slot J.C."/>
            <person name="Sakamoto Y."/>
            <person name="Steenwyk J.L."/>
            <person name="Rokas A."/>
            <person name="Carro J."/>
            <person name="Camarero S."/>
            <person name="Ferreira P."/>
            <person name="Molpeceres G."/>
            <person name="Ruiz-Duenas F.J."/>
            <person name="Serrano A."/>
            <person name="Henrissat B."/>
            <person name="Drula E."/>
            <person name="Hughes K.W."/>
            <person name="Mata J.L."/>
            <person name="Ishikawa N.K."/>
            <person name="Vargas-Isla R."/>
            <person name="Ushijima S."/>
            <person name="Smith C.A."/>
            <person name="Donoghue J."/>
            <person name="Ahrendt S."/>
            <person name="Andreopoulos W."/>
            <person name="He G."/>
            <person name="LaButti K."/>
            <person name="Lipzen A."/>
            <person name="Ng V."/>
            <person name="Riley R."/>
            <person name="Sandor L."/>
            <person name="Barry K."/>
            <person name="Martinez A.T."/>
            <person name="Xiao Y."/>
            <person name="Gibbons J.G."/>
            <person name="Terashima K."/>
            <person name="Grigoriev I.V."/>
            <person name="Hibbett D."/>
        </authorList>
    </citation>
    <scope>NUCLEOTIDE SEQUENCE</scope>
    <source>
        <strain evidence="12">Sp2 HRB7682 ss15</strain>
    </source>
</reference>
<comment type="pathway">
    <text evidence="1">Purine metabolism; IMP biosynthesis via de novo pathway; 5-amino-1-(5-phospho-D-ribosyl)imidazole-4-carboxamide from 5-amino-1-(5-phospho-D-ribosyl)imidazole-4-carboxylate: step 1/2.</text>
</comment>
<keyword evidence="6" id="KW-0658">Purine biosynthesis</keyword>
<evidence type="ECO:0000256" key="4">
    <source>
        <dbReference type="ARBA" id="ARBA00022598"/>
    </source>
</evidence>
<feature type="compositionally biased region" description="Polar residues" evidence="9">
    <location>
        <begin position="240"/>
        <end position="250"/>
    </location>
</feature>
<feature type="compositionally biased region" description="Pro residues" evidence="9">
    <location>
        <begin position="65"/>
        <end position="74"/>
    </location>
</feature>
<evidence type="ECO:0000256" key="6">
    <source>
        <dbReference type="ARBA" id="ARBA00022755"/>
    </source>
</evidence>
<dbReference type="GO" id="GO:0006189">
    <property type="term" value="P:'de novo' IMP biosynthetic process"/>
    <property type="evidence" value="ECO:0007669"/>
    <property type="project" value="TreeGrafter"/>
</dbReference>
<keyword evidence="10" id="KW-1133">Transmembrane helix</keyword>
<evidence type="ECO:0000256" key="7">
    <source>
        <dbReference type="ARBA" id="ARBA00022840"/>
    </source>
</evidence>
<proteinExistence type="predicted"/>
<evidence type="ECO:0000313" key="13">
    <source>
        <dbReference type="Proteomes" id="UP001150238"/>
    </source>
</evidence>
<dbReference type="SUPFAM" id="SSF56104">
    <property type="entry name" value="SAICAR synthase-like"/>
    <property type="match status" value="1"/>
</dbReference>
<keyword evidence="10" id="KW-0812">Transmembrane</keyword>
<evidence type="ECO:0000256" key="3">
    <source>
        <dbReference type="ARBA" id="ARBA00016460"/>
    </source>
</evidence>
<feature type="region of interest" description="Disordered" evidence="9">
    <location>
        <begin position="55"/>
        <end position="98"/>
    </location>
</feature>
<feature type="region of interest" description="Disordered" evidence="9">
    <location>
        <begin position="227"/>
        <end position="261"/>
    </location>
</feature>
<gene>
    <name evidence="12" type="ORF">C8J55DRAFT_553445</name>
</gene>
<feature type="domain" description="SAICAR synthetase/ADE2 N-terminal" evidence="11">
    <location>
        <begin position="130"/>
        <end position="245"/>
    </location>
</feature>
<name>A0A9W9E0N3_9AGAR</name>
<reference evidence="12" key="1">
    <citation type="submission" date="2022-08" db="EMBL/GenBank/DDBJ databases">
        <authorList>
            <consortium name="DOE Joint Genome Institute"/>
            <person name="Min B."/>
            <person name="Riley R."/>
            <person name="Sierra-Patev S."/>
            <person name="Naranjo-Ortiz M."/>
            <person name="Looney B."/>
            <person name="Konkel Z."/>
            <person name="Slot J.C."/>
            <person name="Sakamoto Y."/>
            <person name="Steenwyk J.L."/>
            <person name="Rokas A."/>
            <person name="Carro J."/>
            <person name="Camarero S."/>
            <person name="Ferreira P."/>
            <person name="Molpeceres G."/>
            <person name="Ruiz-Duenas F.J."/>
            <person name="Serrano A."/>
            <person name="Henrissat B."/>
            <person name="Drula E."/>
            <person name="Hughes K.W."/>
            <person name="Mata J.L."/>
            <person name="Ishikawa N.K."/>
            <person name="Vargas-Isla R."/>
            <person name="Ushijima S."/>
            <person name="Smith C.A."/>
            <person name="Ahrendt S."/>
            <person name="Andreopoulos W."/>
            <person name="He G."/>
            <person name="Labutti K."/>
            <person name="Lipzen A."/>
            <person name="Ng V."/>
            <person name="Sandor L."/>
            <person name="Barry K."/>
            <person name="Martinez A.T."/>
            <person name="Xiao Y."/>
            <person name="Gibbons J.G."/>
            <person name="Terashima K."/>
            <person name="Hibbett D.S."/>
            <person name="Grigoriev I.V."/>
        </authorList>
    </citation>
    <scope>NUCLEOTIDE SEQUENCE</scope>
    <source>
        <strain evidence="12">Sp2 HRB7682 ss15</strain>
    </source>
</reference>
<evidence type="ECO:0000256" key="1">
    <source>
        <dbReference type="ARBA" id="ARBA00004672"/>
    </source>
</evidence>
<evidence type="ECO:0000256" key="8">
    <source>
        <dbReference type="ARBA" id="ARBA00030409"/>
    </source>
</evidence>
<dbReference type="InterPro" id="IPR028923">
    <property type="entry name" value="SAICAR_synt/ADE2_N"/>
</dbReference>
<evidence type="ECO:0000256" key="2">
    <source>
        <dbReference type="ARBA" id="ARBA00012217"/>
    </source>
</evidence>
<dbReference type="EMBL" id="JANVFS010000001">
    <property type="protein sequence ID" value="KAJ4495680.1"/>
    <property type="molecule type" value="Genomic_DNA"/>
</dbReference>
<dbReference type="Gene3D" id="3.30.200.20">
    <property type="entry name" value="Phosphorylase Kinase, domain 1"/>
    <property type="match status" value="1"/>
</dbReference>
<evidence type="ECO:0000256" key="9">
    <source>
        <dbReference type="SAM" id="MobiDB-lite"/>
    </source>
</evidence>
<evidence type="ECO:0000256" key="5">
    <source>
        <dbReference type="ARBA" id="ARBA00022741"/>
    </source>
</evidence>
<evidence type="ECO:0000313" key="12">
    <source>
        <dbReference type="EMBL" id="KAJ4495680.1"/>
    </source>
</evidence>
<protein>
    <recommendedName>
        <fullName evidence="3">Phosphoribosylaminoimidazole-succinocarboxamide synthase</fullName>
        <ecNumber evidence="2">6.3.2.6</ecNumber>
    </recommendedName>
    <alternativeName>
        <fullName evidence="8">SAICAR synthetase</fullName>
    </alternativeName>
</protein>
<accession>A0A9W9E0N3</accession>
<dbReference type="Proteomes" id="UP001150238">
    <property type="component" value="Unassembled WGS sequence"/>
</dbReference>
<feature type="transmembrane region" description="Helical" evidence="10">
    <location>
        <begin position="24"/>
        <end position="43"/>
    </location>
</feature>
<dbReference type="GO" id="GO:0005737">
    <property type="term" value="C:cytoplasm"/>
    <property type="evidence" value="ECO:0007669"/>
    <property type="project" value="TreeGrafter"/>
</dbReference>
<dbReference type="GO" id="GO:0004639">
    <property type="term" value="F:phosphoribosylaminoimidazolesuccinocarboxamide synthase activity"/>
    <property type="evidence" value="ECO:0007669"/>
    <property type="project" value="UniProtKB-EC"/>
</dbReference>
<evidence type="ECO:0000256" key="10">
    <source>
        <dbReference type="SAM" id="Phobius"/>
    </source>
</evidence>
<keyword evidence="5" id="KW-0547">Nucleotide-binding</keyword>
<dbReference type="GO" id="GO:0005524">
    <property type="term" value="F:ATP binding"/>
    <property type="evidence" value="ECO:0007669"/>
    <property type="project" value="UniProtKB-KW"/>
</dbReference>
<keyword evidence="10" id="KW-0472">Membrane</keyword>
<dbReference type="Pfam" id="PF01259">
    <property type="entry name" value="SAICAR_synt"/>
    <property type="match status" value="1"/>
</dbReference>
<dbReference type="PANTHER" id="PTHR43700:SF1">
    <property type="entry name" value="PHOSPHORIBOSYLAMINOIMIDAZOLE-SUCCINOCARBOXAMIDE SYNTHASE"/>
    <property type="match status" value="1"/>
</dbReference>
<dbReference type="EC" id="6.3.2.6" evidence="2"/>
<comment type="caution">
    <text evidence="12">The sequence shown here is derived from an EMBL/GenBank/DDBJ whole genome shotgun (WGS) entry which is preliminary data.</text>
</comment>
<organism evidence="12 13">
    <name type="scientific">Lentinula lateritia</name>
    <dbReference type="NCBI Taxonomy" id="40482"/>
    <lineage>
        <taxon>Eukaryota</taxon>
        <taxon>Fungi</taxon>
        <taxon>Dikarya</taxon>
        <taxon>Basidiomycota</taxon>
        <taxon>Agaricomycotina</taxon>
        <taxon>Agaricomycetes</taxon>
        <taxon>Agaricomycetidae</taxon>
        <taxon>Agaricales</taxon>
        <taxon>Marasmiineae</taxon>
        <taxon>Omphalotaceae</taxon>
        <taxon>Lentinula</taxon>
    </lineage>
</organism>
<sequence>MNGSVDQTGGTGPSRTYGQQEAVAWKKIAIAVVVLVGLVWVFGPRELAKVLSWPSDDTAEENPRPICPVVPPIPDTEKPIATPVPPTSRDYTAAPHRAGSDHDLLTAKILWETDLEEHTTIGTTVDIVQKLLTQISLFWFSKLGHIIPNHFVTADIDEIPEEVRKYKDQLDGRAMLVKKANFVPLEAIVRGYLTGSAWSEYKRSEQFMEFLFLLAYIQLPEPLFTPSTKAEQGAHDENISPEQGTSSTISVFPKSPLLTSY</sequence>
<dbReference type="AlphaFoldDB" id="A0A9W9E0N3"/>
<keyword evidence="4" id="KW-0436">Ligase</keyword>
<dbReference type="PANTHER" id="PTHR43700">
    <property type="entry name" value="PHOSPHORIBOSYLAMINOIMIDAZOLE-SUCCINOCARBOXAMIDE SYNTHASE"/>
    <property type="match status" value="1"/>
</dbReference>
<evidence type="ECO:0000259" key="11">
    <source>
        <dbReference type="Pfam" id="PF01259"/>
    </source>
</evidence>
<keyword evidence="7" id="KW-0067">ATP-binding</keyword>
<dbReference type="Gene3D" id="3.30.470.20">
    <property type="entry name" value="ATP-grasp fold, B domain"/>
    <property type="match status" value="1"/>
</dbReference>